<dbReference type="Proteomes" id="UP000008456">
    <property type="component" value="Chromosome"/>
</dbReference>
<dbReference type="AlphaFoldDB" id="F3YBD6"/>
<keyword evidence="1" id="KW-1133">Transmembrane helix</keyword>
<accession>F3YBD6</accession>
<dbReference type="EMBL" id="AP012200">
    <property type="protein sequence ID" value="BAK21814.1"/>
    <property type="molecule type" value="Genomic_DNA"/>
</dbReference>
<keyword evidence="1" id="KW-0472">Membrane</keyword>
<reference evidence="2 3" key="1">
    <citation type="journal article" date="2011" name="J. Bacteriol.">
        <title>Complete genome sequence of Melissococcus plutonius ATCC 35311.</title>
        <authorList>
            <person name="Okumura K."/>
            <person name="Arai R."/>
            <person name="Okura M."/>
            <person name="Kirikae T."/>
            <person name="Takamatsu D."/>
            <person name="Osaki M."/>
            <person name="Miyoshi-Akiyama T."/>
        </authorList>
    </citation>
    <scope>NUCLEOTIDE SEQUENCE [LARGE SCALE GENOMIC DNA]</scope>
    <source>
        <strain evidence="3">ATCC 35311 / CIP 104052 / LMG 20360 / NCIMB 702443</strain>
    </source>
</reference>
<feature type="transmembrane region" description="Helical" evidence="1">
    <location>
        <begin position="70"/>
        <end position="88"/>
    </location>
</feature>
<keyword evidence="3" id="KW-1185">Reference proteome</keyword>
<sequence length="92" mass="10663">MIRLLLILIILLLGFIGFCLLRKTEIFLALLKKNATDETQKTFYLFGYSYLFMAAIGIIILITNQLIFSLFYICILLIISTVFSMYIARKIL</sequence>
<name>F3YBD6_MELPT</name>
<keyword evidence="1" id="KW-0812">Transmembrane</keyword>
<feature type="transmembrane region" description="Helical" evidence="1">
    <location>
        <begin position="43"/>
        <end position="63"/>
    </location>
</feature>
<evidence type="ECO:0000256" key="1">
    <source>
        <dbReference type="SAM" id="Phobius"/>
    </source>
</evidence>
<gene>
    <name evidence="2" type="ordered locus">MPTP_1385</name>
</gene>
<evidence type="ECO:0000313" key="2">
    <source>
        <dbReference type="EMBL" id="BAK21814.1"/>
    </source>
</evidence>
<evidence type="ECO:0008006" key="4">
    <source>
        <dbReference type="Google" id="ProtNLM"/>
    </source>
</evidence>
<reference key="2">
    <citation type="submission" date="2011-04" db="EMBL/GenBank/DDBJ databases">
        <title>Whole genome sequence of Melissococcus plutonius ATCC 35311.</title>
        <authorList>
            <person name="Okumura K."/>
            <person name="Arai R."/>
            <person name="Osaki M."/>
            <person name="Okura M."/>
            <person name="Kirikae T."/>
            <person name="Takamatsu D."/>
            <person name="Akiyama T."/>
        </authorList>
    </citation>
    <scope>NUCLEOTIDE SEQUENCE</scope>
    <source>
        <strain>ATCC 35311</strain>
    </source>
</reference>
<organism evidence="2 3">
    <name type="scientific">Melissococcus plutonius (strain ATCC 35311 / DSM 29964 / CIP 104052 / LMG 20360 / NCIMB 702443)</name>
    <dbReference type="NCBI Taxonomy" id="940190"/>
    <lineage>
        <taxon>Bacteria</taxon>
        <taxon>Bacillati</taxon>
        <taxon>Bacillota</taxon>
        <taxon>Bacilli</taxon>
        <taxon>Lactobacillales</taxon>
        <taxon>Enterococcaceae</taxon>
        <taxon>Melissococcus</taxon>
    </lineage>
</organism>
<dbReference type="KEGG" id="mps:MPTP_1385"/>
<protein>
    <recommendedName>
        <fullName evidence="4">DUF3784 domain-containing protein</fullName>
    </recommendedName>
</protein>
<dbReference type="RefSeq" id="WP_013774250.1">
    <property type="nucleotide sequence ID" value="NC_015516.1"/>
</dbReference>
<proteinExistence type="predicted"/>
<dbReference type="HOGENOM" id="CLU_183628_0_0_9"/>
<dbReference type="STRING" id="940190.MPTP_1385"/>
<evidence type="ECO:0000313" key="3">
    <source>
        <dbReference type="Proteomes" id="UP000008456"/>
    </source>
</evidence>